<dbReference type="AlphaFoldDB" id="A0A3P7F9F1"/>
<accession>A0A3P7F9F1</accession>
<protein>
    <submittedName>
        <fullName evidence="1">Uncharacterized protein</fullName>
    </submittedName>
</protein>
<gene>
    <name evidence="1" type="ORF">TCNE_LOCUS986</name>
</gene>
<evidence type="ECO:0000313" key="1">
    <source>
        <dbReference type="EMBL" id="VDM25259.1"/>
    </source>
</evidence>
<reference evidence="1" key="1">
    <citation type="submission" date="2018-11" db="EMBL/GenBank/DDBJ databases">
        <authorList>
            <consortium name="Pathogen Informatics"/>
        </authorList>
    </citation>
    <scope>NUCLEOTIDE SEQUENCE [LARGE SCALE GENOMIC DNA]</scope>
</reference>
<name>A0A3P7F9F1_TOXCA</name>
<dbReference type="EMBL" id="UYWY01000606">
    <property type="protein sequence ID" value="VDM25259.1"/>
    <property type="molecule type" value="Genomic_DNA"/>
</dbReference>
<proteinExistence type="predicted"/>
<sequence>MHWSNFPREDELQITFKFVFPLECLLNEELEELTKEATAVRQWQYSYEWSHGLLLRHDAVRIGIAQHGDSILEVSGRVDIADVEEDSEDTPMRLVWPYLSIVINVVLKYLNKISITFQVNLFCQTI</sequence>
<organism evidence="1">
    <name type="scientific">Toxocara canis</name>
    <name type="common">Canine roundworm</name>
    <dbReference type="NCBI Taxonomy" id="6265"/>
    <lineage>
        <taxon>Eukaryota</taxon>
        <taxon>Metazoa</taxon>
        <taxon>Ecdysozoa</taxon>
        <taxon>Nematoda</taxon>
        <taxon>Chromadorea</taxon>
        <taxon>Rhabditida</taxon>
        <taxon>Spirurina</taxon>
        <taxon>Ascaridomorpha</taxon>
        <taxon>Ascaridoidea</taxon>
        <taxon>Toxocaridae</taxon>
        <taxon>Toxocara</taxon>
    </lineage>
</organism>